<reference evidence="3" key="1">
    <citation type="submission" date="2015-08" db="EMBL/GenBank/DDBJ databases">
        <title>Fjat-14210 dsm16467.</title>
        <authorList>
            <person name="Liu B."/>
            <person name="Wang J."/>
            <person name="Zhu Y."/>
            <person name="Liu G."/>
            <person name="Chen Q."/>
            <person name="Chen Z."/>
            <person name="Lan J."/>
            <person name="Che J."/>
            <person name="Ge C."/>
            <person name="Shi H."/>
            <person name="Pan Z."/>
            <person name="Liu X."/>
        </authorList>
    </citation>
    <scope>NUCLEOTIDE SEQUENCE [LARGE SCALE GENOMIC DNA]</scope>
    <source>
        <strain evidence="3">DSM 16467</strain>
    </source>
</reference>
<dbReference type="InterPro" id="IPR016181">
    <property type="entry name" value="Acyl_CoA_acyltransferase"/>
</dbReference>
<comment type="caution">
    <text evidence="2">The sequence shown here is derived from an EMBL/GenBank/DDBJ whole genome shotgun (WGS) entry which is preliminary data.</text>
</comment>
<dbReference type="STRING" id="284581.AMD01_02305"/>
<dbReference type="PATRIC" id="fig|284581.3.peg.728"/>
<dbReference type="Pfam" id="PF00583">
    <property type="entry name" value="Acetyltransf_1"/>
    <property type="match status" value="1"/>
</dbReference>
<dbReference type="InterPro" id="IPR000182">
    <property type="entry name" value="GNAT_dom"/>
</dbReference>
<dbReference type="AlphaFoldDB" id="A0A0M0LHP6"/>
<gene>
    <name evidence="2" type="ORF">AMD01_02305</name>
</gene>
<dbReference type="Gene3D" id="3.40.630.30">
    <property type="match status" value="1"/>
</dbReference>
<dbReference type="Proteomes" id="UP000037558">
    <property type="component" value="Unassembled WGS sequence"/>
</dbReference>
<proteinExistence type="predicted"/>
<evidence type="ECO:0000313" key="2">
    <source>
        <dbReference type="EMBL" id="KOO50600.1"/>
    </source>
</evidence>
<sequence>MLVSKLFQRQHLSFFQKLVSESPEWQSEECHEDQLKGYLKRYDMLAGEWCVWYDGQEPIGITFGVEWAPSNEKAWIGTILIAKNKRRQGYGQAIIGEMIANFTSNQHDVLFAGVPIEKLSWIHFLSSCGFEQFKVEEDEAGRSFMIMVHPL</sequence>
<dbReference type="GO" id="GO:0016747">
    <property type="term" value="F:acyltransferase activity, transferring groups other than amino-acyl groups"/>
    <property type="evidence" value="ECO:0007669"/>
    <property type="project" value="InterPro"/>
</dbReference>
<organism evidence="2 3">
    <name type="scientific">Priestia koreensis</name>
    <dbReference type="NCBI Taxonomy" id="284581"/>
    <lineage>
        <taxon>Bacteria</taxon>
        <taxon>Bacillati</taxon>
        <taxon>Bacillota</taxon>
        <taxon>Bacilli</taxon>
        <taxon>Bacillales</taxon>
        <taxon>Bacillaceae</taxon>
        <taxon>Priestia</taxon>
    </lineage>
</organism>
<dbReference type="EMBL" id="LILC01000002">
    <property type="protein sequence ID" value="KOO50600.1"/>
    <property type="molecule type" value="Genomic_DNA"/>
</dbReference>
<dbReference type="PROSITE" id="PS51186">
    <property type="entry name" value="GNAT"/>
    <property type="match status" value="1"/>
</dbReference>
<evidence type="ECO:0000259" key="1">
    <source>
        <dbReference type="PROSITE" id="PS51186"/>
    </source>
</evidence>
<dbReference type="SUPFAM" id="SSF55729">
    <property type="entry name" value="Acyl-CoA N-acyltransferases (Nat)"/>
    <property type="match status" value="1"/>
</dbReference>
<dbReference type="OrthoDB" id="2934055at2"/>
<protein>
    <recommendedName>
        <fullName evidence="1">N-acetyltransferase domain-containing protein</fullName>
    </recommendedName>
</protein>
<accession>A0A0M0LHP6</accession>
<keyword evidence="3" id="KW-1185">Reference proteome</keyword>
<feature type="domain" description="N-acetyltransferase" evidence="1">
    <location>
        <begin position="1"/>
        <end position="151"/>
    </location>
</feature>
<evidence type="ECO:0000313" key="3">
    <source>
        <dbReference type="Proteomes" id="UP000037558"/>
    </source>
</evidence>
<name>A0A0M0LHP6_9BACI</name>
<dbReference type="CDD" id="cd04301">
    <property type="entry name" value="NAT_SF"/>
    <property type="match status" value="1"/>
</dbReference>